<sequence>MSSNGLQQSGILEA</sequence>
<dbReference type="EMBL" id="CADCXW020000009">
    <property type="protein sequence ID" value="CAD1542054.1"/>
    <property type="molecule type" value="Genomic_DNA"/>
</dbReference>
<gene>
    <name evidence="1" type="ORF">BBRV_LOCUS31899</name>
</gene>
<accession>A0A6V7ISS5</accession>
<reference evidence="1" key="1">
    <citation type="submission" date="2020-07" db="EMBL/GenBank/DDBJ databases">
        <authorList>
            <person name="Ferguson B K."/>
        </authorList>
    </citation>
    <scope>NUCLEOTIDE SEQUENCE</scope>
    <source>
        <strain evidence="1">L06</strain>
    </source>
</reference>
<organism evidence="1">
    <name type="scientific">Bracon brevicornis</name>
    <dbReference type="NCBI Taxonomy" id="1563983"/>
    <lineage>
        <taxon>Eukaryota</taxon>
        <taxon>Metazoa</taxon>
        <taxon>Ecdysozoa</taxon>
        <taxon>Arthropoda</taxon>
        <taxon>Hexapoda</taxon>
        <taxon>Insecta</taxon>
        <taxon>Pterygota</taxon>
        <taxon>Neoptera</taxon>
        <taxon>Endopterygota</taxon>
        <taxon>Hymenoptera</taxon>
        <taxon>Apocrita</taxon>
        <taxon>Ichneumonoidea</taxon>
        <taxon>Braconidae</taxon>
        <taxon>Braconinae</taxon>
        <taxon>Bracon</taxon>
    </lineage>
</organism>
<name>A0A6V7ISS5_9HYME</name>
<proteinExistence type="predicted"/>
<protein>
    <submittedName>
        <fullName evidence="1">Uncharacterized protein</fullName>
    </submittedName>
</protein>
<evidence type="ECO:0000313" key="1">
    <source>
        <dbReference type="EMBL" id="CAD1542054.1"/>
    </source>
</evidence>